<comment type="caution">
    <text evidence="3">The sequence shown here is derived from an EMBL/GenBank/DDBJ whole genome shotgun (WGS) entry which is preliminary data.</text>
</comment>
<evidence type="ECO:0000313" key="3">
    <source>
        <dbReference type="EMBL" id="TNY24569.1"/>
    </source>
</evidence>
<evidence type="ECO:0000256" key="1">
    <source>
        <dbReference type="PIRSR" id="PIRSR002703-1"/>
    </source>
</evidence>
<feature type="disulfide bond" evidence="1">
    <location>
        <begin position="153"/>
        <end position="240"/>
    </location>
</feature>
<organism evidence="3 4">
    <name type="scientific">Rhodotorula diobovata</name>
    <dbReference type="NCBI Taxonomy" id="5288"/>
    <lineage>
        <taxon>Eukaryota</taxon>
        <taxon>Fungi</taxon>
        <taxon>Dikarya</taxon>
        <taxon>Basidiomycota</taxon>
        <taxon>Pucciniomycotina</taxon>
        <taxon>Microbotryomycetes</taxon>
        <taxon>Sporidiobolales</taxon>
        <taxon>Sporidiobolaceae</taxon>
        <taxon>Rhodotorula</taxon>
    </lineage>
</organism>
<dbReference type="SUPFAM" id="SSF49870">
    <property type="entry name" value="Osmotin, thaumatin-like protein"/>
    <property type="match status" value="1"/>
</dbReference>
<protein>
    <submittedName>
        <fullName evidence="3">Thaumatin family-domain-containing protein</fullName>
    </submittedName>
</protein>
<proteinExistence type="predicted"/>
<feature type="disulfide bond" evidence="1">
    <location>
        <begin position="166"/>
        <end position="182"/>
    </location>
</feature>
<dbReference type="Gene3D" id="2.60.110.10">
    <property type="entry name" value="Thaumatin"/>
    <property type="match status" value="1"/>
</dbReference>
<dbReference type="EMBL" id="SOZI01000002">
    <property type="protein sequence ID" value="TNY24569.1"/>
    <property type="molecule type" value="Genomic_DNA"/>
</dbReference>
<feature type="disulfide bond" evidence="1">
    <location>
        <begin position="102"/>
        <end position="108"/>
    </location>
</feature>
<sequence>MHLAPRVFLTACFAALASTCLANTPKDRRISVVNQCTFPVWPALFTSVGPRPSHETGWKAAPGSSVTFTVKEGWGGRIWGRTGCDFSDSSKPDYEQCETGGCVGGLRCDPDRGTGVPPVTLAEFNLQSAVDNYDTSLVDGNNLAIALTNSADCPLSNCPYNLLKVCPEELQKKNVKGKVVGCLTACSKWGNEEYCCSGAHSTPETCPASGVKYYDFWKRAAPLAYAFAYDEASGTALFTCTKQADWTITFCPDASLFATTALLPNGTTITQGKGLELFPTYSPKKVRRVSVRGHNKAEVAAGSGH</sequence>
<feature type="disulfide bond" evidence="1">
    <location>
        <begin position="186"/>
        <end position="195"/>
    </location>
</feature>
<dbReference type="PROSITE" id="PS51367">
    <property type="entry name" value="THAUMATIN_2"/>
    <property type="match status" value="1"/>
</dbReference>
<name>A0A5C5G7S2_9BASI</name>
<feature type="chain" id="PRO_5023105275" evidence="2">
    <location>
        <begin position="23"/>
        <end position="305"/>
    </location>
</feature>
<dbReference type="PIRSF" id="PIRSF002703">
    <property type="entry name" value="Thaumatin"/>
    <property type="match status" value="1"/>
</dbReference>
<reference evidence="3 4" key="1">
    <citation type="submission" date="2019-03" db="EMBL/GenBank/DDBJ databases">
        <title>Rhodosporidium diobovatum UCD-FST 08-225 genome sequencing, assembly, and annotation.</title>
        <authorList>
            <person name="Fakankun I.U."/>
            <person name="Fristensky B."/>
            <person name="Levin D.B."/>
        </authorList>
    </citation>
    <scope>NUCLEOTIDE SEQUENCE [LARGE SCALE GENOMIC DNA]</scope>
    <source>
        <strain evidence="3 4">UCD-FST 08-225</strain>
    </source>
</reference>
<dbReference type="OrthoDB" id="430315at2759"/>
<feature type="disulfide bond" evidence="1">
    <location>
        <begin position="36"/>
        <end position="251"/>
    </location>
</feature>
<evidence type="ECO:0000256" key="2">
    <source>
        <dbReference type="SAM" id="SignalP"/>
    </source>
</evidence>
<dbReference type="PANTHER" id="PTHR31048">
    <property type="entry name" value="OS03G0233200 PROTEIN"/>
    <property type="match status" value="1"/>
</dbReference>
<gene>
    <name evidence="3" type="ORF">DMC30DRAFT_112538</name>
</gene>
<accession>A0A5C5G7S2</accession>
<feature type="disulfide bond" evidence="1">
    <location>
        <begin position="84"/>
        <end position="97"/>
    </location>
</feature>
<dbReference type="Proteomes" id="UP000311382">
    <property type="component" value="Unassembled WGS sequence"/>
</dbReference>
<dbReference type="InterPro" id="IPR037176">
    <property type="entry name" value="Osmotin/thaumatin-like_sf"/>
</dbReference>
<evidence type="ECO:0000313" key="4">
    <source>
        <dbReference type="Proteomes" id="UP000311382"/>
    </source>
</evidence>
<keyword evidence="2" id="KW-0732">Signal</keyword>
<dbReference type="SMART" id="SM00205">
    <property type="entry name" value="THN"/>
    <property type="match status" value="1"/>
</dbReference>
<feature type="signal peptide" evidence="2">
    <location>
        <begin position="1"/>
        <end position="22"/>
    </location>
</feature>
<feature type="disulfide bond" evidence="1">
    <location>
        <begin position="196"/>
        <end position="206"/>
    </location>
</feature>
<dbReference type="STRING" id="5288.A0A5C5G7S2"/>
<dbReference type="PRINTS" id="PR00347">
    <property type="entry name" value="THAUMATIN"/>
</dbReference>
<dbReference type="InterPro" id="IPR001938">
    <property type="entry name" value="Thaumatin"/>
</dbReference>
<keyword evidence="4" id="KW-1185">Reference proteome</keyword>
<dbReference type="AlphaFoldDB" id="A0A5C5G7S2"/>
<dbReference type="Pfam" id="PF00314">
    <property type="entry name" value="Thaumatin"/>
    <property type="match status" value="1"/>
</dbReference>
<keyword evidence="1" id="KW-1015">Disulfide bond</keyword>